<dbReference type="RefSeq" id="WP_188886927.1">
    <property type="nucleotide sequence ID" value="NZ_BMHY01000001.1"/>
</dbReference>
<feature type="transmembrane region" description="Helical" evidence="1">
    <location>
        <begin position="138"/>
        <end position="157"/>
    </location>
</feature>
<name>A0A917LQS8_9BACL</name>
<feature type="transmembrane region" description="Helical" evidence="1">
    <location>
        <begin position="23"/>
        <end position="51"/>
    </location>
</feature>
<gene>
    <name evidence="2" type="primary">ecsB</name>
    <name evidence="2" type="ORF">GCM10010918_00240</name>
</gene>
<keyword evidence="1" id="KW-0812">Transmembrane</keyword>
<feature type="transmembrane region" description="Helical" evidence="1">
    <location>
        <begin position="106"/>
        <end position="126"/>
    </location>
</feature>
<evidence type="ECO:0000313" key="3">
    <source>
        <dbReference type="Proteomes" id="UP000600247"/>
    </source>
</evidence>
<organism evidence="2 3">
    <name type="scientific">Paenibacillus radicis</name>
    <name type="common">ex Gao et al. 2016</name>
    <dbReference type="NCBI Taxonomy" id="1737354"/>
    <lineage>
        <taxon>Bacteria</taxon>
        <taxon>Bacillati</taxon>
        <taxon>Bacillota</taxon>
        <taxon>Bacilli</taxon>
        <taxon>Bacillales</taxon>
        <taxon>Paenibacillaceae</taxon>
        <taxon>Paenibacillus</taxon>
    </lineage>
</organism>
<proteinExistence type="predicted"/>
<keyword evidence="3" id="KW-1185">Reference proteome</keyword>
<sequence length="417" mass="47390">MKSPLQALEAMWVKRAADYRKEILPYLGYMGQSGFLLVLSFIAITSGFGYIKLLRDVPPDFPFTLVGVIALVPVLCWSPLRTWLVSADIVFHLPLEARMGHYLFRSFRRSLLLTVVIAGLVLLLYWPLYRHGDGLAGGWWLLLFAAGLRAVNTWGAWQERLLAWPGMRVLLRLLRWLATAAAWTAMLSREPWMAVVFGVLIFALLALVYRIPARHAFPWERLIEEEARTRRTTYLFFGLFIDVPSMASRSTPRRYLSWALRWIRYRHANTFVYLYAASLIRTELGGIIVRLGLLSALIVYWFAEAVWLSGWGAAAAYAVLMLILAVQLGGLRRVHSFTVWRHVYPLPDAKRTESIVRVDSVVLAIAALLVWLPAGITLLISGCPLPAAAAPVIMIAYAWLLRPGRMKRKIVREDDEE</sequence>
<feature type="transmembrane region" description="Helical" evidence="1">
    <location>
        <begin position="63"/>
        <end position="85"/>
    </location>
</feature>
<dbReference type="InterPro" id="IPR010288">
    <property type="entry name" value="EcsB_ABC"/>
</dbReference>
<protein>
    <submittedName>
        <fullName evidence="2">Protein EcsB</fullName>
    </submittedName>
</protein>
<reference evidence="2 3" key="1">
    <citation type="journal article" date="2014" name="Int. J. Syst. Evol. Microbiol.">
        <title>Complete genome sequence of Corynebacterium casei LMG S-19264T (=DSM 44701T), isolated from a smear-ripened cheese.</title>
        <authorList>
            <consortium name="US DOE Joint Genome Institute (JGI-PGF)"/>
            <person name="Walter F."/>
            <person name="Albersmeier A."/>
            <person name="Kalinowski J."/>
            <person name="Ruckert C."/>
        </authorList>
    </citation>
    <scope>NUCLEOTIDE SEQUENCE [LARGE SCALE GENOMIC DNA]</scope>
    <source>
        <strain evidence="2 3">CGMCC 1.15286</strain>
    </source>
</reference>
<feature type="transmembrane region" description="Helical" evidence="1">
    <location>
        <begin position="355"/>
        <end position="372"/>
    </location>
</feature>
<dbReference type="GO" id="GO:0016020">
    <property type="term" value="C:membrane"/>
    <property type="evidence" value="ECO:0007669"/>
    <property type="project" value="InterPro"/>
</dbReference>
<dbReference type="Proteomes" id="UP000600247">
    <property type="component" value="Unassembled WGS sequence"/>
</dbReference>
<dbReference type="EMBL" id="BMHY01000001">
    <property type="protein sequence ID" value="GGG51508.1"/>
    <property type="molecule type" value="Genomic_DNA"/>
</dbReference>
<dbReference type="AlphaFoldDB" id="A0A917LQS8"/>
<feature type="transmembrane region" description="Helical" evidence="1">
    <location>
        <begin position="378"/>
        <end position="400"/>
    </location>
</feature>
<evidence type="ECO:0000256" key="1">
    <source>
        <dbReference type="SAM" id="Phobius"/>
    </source>
</evidence>
<evidence type="ECO:0000313" key="2">
    <source>
        <dbReference type="EMBL" id="GGG51508.1"/>
    </source>
</evidence>
<dbReference type="Pfam" id="PF05975">
    <property type="entry name" value="EcsB"/>
    <property type="match status" value="1"/>
</dbReference>
<dbReference type="PIRSF" id="PIRSF037259">
    <property type="entry name" value="EcsB_ABC"/>
    <property type="match status" value="1"/>
</dbReference>
<feature type="transmembrane region" description="Helical" evidence="1">
    <location>
        <begin position="192"/>
        <end position="211"/>
    </location>
</feature>
<keyword evidence="1" id="KW-0472">Membrane</keyword>
<comment type="caution">
    <text evidence="2">The sequence shown here is derived from an EMBL/GenBank/DDBJ whole genome shotgun (WGS) entry which is preliminary data.</text>
</comment>
<feature type="transmembrane region" description="Helical" evidence="1">
    <location>
        <begin position="314"/>
        <end position="334"/>
    </location>
</feature>
<keyword evidence="1" id="KW-1133">Transmembrane helix</keyword>
<accession>A0A917LQS8</accession>
<feature type="transmembrane region" description="Helical" evidence="1">
    <location>
        <begin position="169"/>
        <end position="186"/>
    </location>
</feature>